<feature type="compositionally biased region" description="Polar residues" evidence="1">
    <location>
        <begin position="629"/>
        <end position="646"/>
    </location>
</feature>
<feature type="compositionally biased region" description="Acidic residues" evidence="1">
    <location>
        <begin position="372"/>
        <end position="384"/>
    </location>
</feature>
<dbReference type="InParanoid" id="A0A218YSN2"/>
<dbReference type="GO" id="GO:0005634">
    <property type="term" value="C:nucleus"/>
    <property type="evidence" value="ECO:0007669"/>
    <property type="project" value="TreeGrafter"/>
</dbReference>
<feature type="region of interest" description="Disordered" evidence="1">
    <location>
        <begin position="445"/>
        <end position="478"/>
    </location>
</feature>
<keyword evidence="3" id="KW-1185">Reference proteome</keyword>
<dbReference type="InterPro" id="IPR008812">
    <property type="entry name" value="Ran_GTP-bd-rel"/>
</dbReference>
<feature type="compositionally biased region" description="Polar residues" evidence="1">
    <location>
        <begin position="711"/>
        <end position="722"/>
    </location>
</feature>
<dbReference type="GO" id="GO:0030695">
    <property type="term" value="F:GTPase regulator activity"/>
    <property type="evidence" value="ECO:0007669"/>
    <property type="project" value="TreeGrafter"/>
</dbReference>
<dbReference type="Proteomes" id="UP000242519">
    <property type="component" value="Unassembled WGS sequence"/>
</dbReference>
<name>A0A218YSN2_9HELO</name>
<reference evidence="2 3" key="1">
    <citation type="submission" date="2017-04" db="EMBL/GenBank/DDBJ databases">
        <title>Draft genome sequence of Marssonina coronaria NL1: causal agent of apple blotch.</title>
        <authorList>
            <person name="Cheng Q."/>
        </authorList>
    </citation>
    <scope>NUCLEOTIDE SEQUENCE [LARGE SCALE GENOMIC DNA]</scope>
    <source>
        <strain evidence="2 3">NL1</strain>
    </source>
</reference>
<accession>A0A218YSN2</accession>
<dbReference type="EMBL" id="MZNU01000443">
    <property type="protein sequence ID" value="OWO97395.1"/>
    <property type="molecule type" value="Genomic_DNA"/>
</dbReference>
<comment type="caution">
    <text evidence="2">The sequence shown here is derived from an EMBL/GenBank/DDBJ whole genome shotgun (WGS) entry which is preliminary data.</text>
</comment>
<feature type="compositionally biased region" description="Basic and acidic residues" evidence="1">
    <location>
        <begin position="401"/>
        <end position="414"/>
    </location>
</feature>
<feature type="compositionally biased region" description="Low complexity" evidence="1">
    <location>
        <begin position="468"/>
        <end position="478"/>
    </location>
</feature>
<evidence type="ECO:0000313" key="2">
    <source>
        <dbReference type="EMBL" id="OWO97395.1"/>
    </source>
</evidence>
<dbReference type="OrthoDB" id="512915at2759"/>
<evidence type="ECO:0000313" key="3">
    <source>
        <dbReference type="Proteomes" id="UP000242519"/>
    </source>
</evidence>
<feature type="compositionally biased region" description="Basic and acidic residues" evidence="1">
    <location>
        <begin position="619"/>
        <end position="628"/>
    </location>
</feature>
<dbReference type="PANTHER" id="PTHR31010:SF2">
    <property type="entry name" value="RAN-SPECIFIC GTPASE-ACTIVATING PROTEIN 30"/>
    <property type="match status" value="1"/>
</dbReference>
<gene>
    <name evidence="2" type="ORF">B2J93_3095</name>
</gene>
<organism evidence="2 3">
    <name type="scientific">Diplocarpon coronariae</name>
    <dbReference type="NCBI Taxonomy" id="2795749"/>
    <lineage>
        <taxon>Eukaryota</taxon>
        <taxon>Fungi</taxon>
        <taxon>Dikarya</taxon>
        <taxon>Ascomycota</taxon>
        <taxon>Pezizomycotina</taxon>
        <taxon>Leotiomycetes</taxon>
        <taxon>Helotiales</taxon>
        <taxon>Drepanopezizaceae</taxon>
        <taxon>Diplocarpon</taxon>
    </lineage>
</organism>
<dbReference type="GO" id="GO:0005737">
    <property type="term" value="C:cytoplasm"/>
    <property type="evidence" value="ECO:0007669"/>
    <property type="project" value="TreeGrafter"/>
</dbReference>
<feature type="compositionally biased region" description="Basic and acidic residues" evidence="1">
    <location>
        <begin position="571"/>
        <end position="585"/>
    </location>
</feature>
<feature type="region of interest" description="Disordered" evidence="1">
    <location>
        <begin position="561"/>
        <end position="732"/>
    </location>
</feature>
<evidence type="ECO:0000256" key="1">
    <source>
        <dbReference type="SAM" id="MobiDB-lite"/>
    </source>
</evidence>
<feature type="region of interest" description="Disordered" evidence="1">
    <location>
        <begin position="367"/>
        <end position="428"/>
    </location>
</feature>
<protein>
    <recommendedName>
        <fullName evidence="4">RanGTP-binding protein</fullName>
    </recommendedName>
</protein>
<dbReference type="PANTHER" id="PTHR31010">
    <property type="entry name" value="RAN-SPECIFIC GTPASE-ACTIVATING PROTEIN 30-RELATED"/>
    <property type="match status" value="1"/>
</dbReference>
<sequence>MEDFLGKITQHAMNYAIRAGIGITASYTIRQTSRLLKTVDNSTDYHELHTLQERLNSKIRIVSPAIDLIELISARGNTTLESAVTLTKALRWDIQALGVRLAKAATAEESSRRKSDQAKSKATHEEEIRLIVKDIRSLLTRIEDAVPLINLAITTSGSSLSTTLPASVSPSRLLQASTFLTAGDTQYSMNPTGSIQVGPAFTLSLYMLFAGHSNRVHNSDDMRDTTWKEVIHKARVKLMRIPLQSVGQGDSRAVVLDSIENDGGGDPTLTGEARQNEYAYHLEMIEDLEDDRFHSFEDDEPQPGPYGDIRLAGIRDFLPIYQISKIFYADTGKILNIGTEGETNSPVLLLKRDVNALPPRRMMEEVEKGNDWYEEPEAEAEELASETSGTEAGDSQDDIDQQLRRESTIPRTEDAPPEEAPVGDRAWRLPADLDPEWLALEVYTEPEDSGSEDGLDGNDDSAYLSHRPSSSGEEPAEALAEGLSHLDIGPKSSPLASPIRQLARSSAAPAFSTGEQSSPFGPIRSSLSLLEMLIRLTALQQFQQASHLAIPDELLTFFLEESSTTGAGGDGEERRRTRREARQKVGFDPYDESPVKHRGEEYQYQSQGQDGYASPRGGTPDREYDRNDGYSNASPLWPRKQSQSMPPGTPEAWLMRSHDGSRSRRGTPEAPPSSPGSPYRPQRKVARPLDRVQQARGAGKGSPLGRGVSVRTDSTLGTSPGSPTLAARAPEI</sequence>
<evidence type="ECO:0008006" key="4">
    <source>
        <dbReference type="Google" id="ProtNLM"/>
    </source>
</evidence>
<dbReference type="Pfam" id="PF05508">
    <property type="entry name" value="Ran-binding"/>
    <property type="match status" value="1"/>
</dbReference>
<feature type="compositionally biased region" description="Acidic residues" evidence="1">
    <location>
        <begin position="445"/>
        <end position="459"/>
    </location>
</feature>
<proteinExistence type="predicted"/>
<dbReference type="AlphaFoldDB" id="A0A218YSN2"/>